<dbReference type="InterPro" id="IPR005835">
    <property type="entry name" value="NTP_transferase_dom"/>
</dbReference>
<dbReference type="CDD" id="cd02541">
    <property type="entry name" value="UGPase_prokaryotic"/>
    <property type="match status" value="1"/>
</dbReference>
<dbReference type="Proteomes" id="UP001257962">
    <property type="component" value="Unassembled WGS sequence"/>
</dbReference>
<comment type="catalytic activity">
    <reaction evidence="6 7">
        <text>alpha-D-glucose 1-phosphate + UTP + H(+) = UDP-alpha-D-glucose + diphosphate</text>
        <dbReference type="Rhea" id="RHEA:19889"/>
        <dbReference type="ChEBI" id="CHEBI:15378"/>
        <dbReference type="ChEBI" id="CHEBI:33019"/>
        <dbReference type="ChEBI" id="CHEBI:46398"/>
        <dbReference type="ChEBI" id="CHEBI:58601"/>
        <dbReference type="ChEBI" id="CHEBI:58885"/>
        <dbReference type="EC" id="2.7.7.9"/>
    </reaction>
</comment>
<evidence type="ECO:0000256" key="3">
    <source>
        <dbReference type="ARBA" id="ARBA00012415"/>
    </source>
</evidence>
<organism evidence="11 12">
    <name type="scientific">Lactococcus petauri</name>
    <dbReference type="NCBI Taxonomy" id="1940789"/>
    <lineage>
        <taxon>Bacteria</taxon>
        <taxon>Bacillati</taxon>
        <taxon>Bacillota</taxon>
        <taxon>Bacilli</taxon>
        <taxon>Lactobacillales</taxon>
        <taxon>Streptococcaceae</taxon>
        <taxon>Lactococcus</taxon>
    </lineage>
</organism>
<name>A0A252CFL0_9LACT</name>
<keyword evidence="5 7" id="KW-0548">Nucleotidyltransferase</keyword>
<evidence type="ECO:0000259" key="8">
    <source>
        <dbReference type="Pfam" id="PF00483"/>
    </source>
</evidence>
<evidence type="ECO:0000256" key="1">
    <source>
        <dbReference type="ARBA" id="ARBA00005136"/>
    </source>
</evidence>
<feature type="domain" description="Nucleotidyl transferase" evidence="8">
    <location>
        <begin position="12"/>
        <end position="272"/>
    </location>
</feature>
<evidence type="ECO:0000313" key="9">
    <source>
        <dbReference type="EMBL" id="MDT2583307.1"/>
    </source>
</evidence>
<dbReference type="EMBL" id="JARPYC010000002">
    <property type="protein sequence ID" value="MDT2666330.1"/>
    <property type="molecule type" value="Genomic_DNA"/>
</dbReference>
<evidence type="ECO:0000256" key="2">
    <source>
        <dbReference type="ARBA" id="ARBA00006890"/>
    </source>
</evidence>
<dbReference type="PANTHER" id="PTHR43197:SF1">
    <property type="entry name" value="UTP--GLUCOSE-1-PHOSPHATE URIDYLYLTRANSFERASE"/>
    <property type="match status" value="1"/>
</dbReference>
<dbReference type="EMBL" id="MUIZ01000001">
    <property type="protein sequence ID" value="OUK05344.1"/>
    <property type="molecule type" value="Genomic_DNA"/>
</dbReference>
<dbReference type="GO" id="GO:0006011">
    <property type="term" value="P:UDP-alpha-D-glucose metabolic process"/>
    <property type="evidence" value="ECO:0007669"/>
    <property type="project" value="InterPro"/>
</dbReference>
<evidence type="ECO:0000256" key="5">
    <source>
        <dbReference type="ARBA" id="ARBA00022695"/>
    </source>
</evidence>
<sequence length="308" mass="34256">MIKTNPKQKVRKAIIPAAGLGTRFLPATKALAKEMLPIVDKPTIQFIVEEALKSGIEDILIVTGKAKRPIEDHFDSNIELEQNLKEKGKTELLKLVEETTDINLHFIRQSHPMGLGHAVLQAKAFVGDEPFVVMLGDDLMNIMGDGTPLTKELISDYEKTHASTIAVMKVPHDDVDKYGVIAPEGEVSKGLYNVAEFVEKPAVEDAPSDLAIIGRYLLTPEIFQVLEKQKPGAGNEIQLTDAIETLNKTQRVFAHEFTGKRYDVGDKFGFVETTIEYGLNHPQIKDELHDYIIAKAEELLKSESKTEK</sequence>
<dbReference type="InterPro" id="IPR029044">
    <property type="entry name" value="Nucleotide-diphossugar_trans"/>
</dbReference>
<reference evidence="9" key="2">
    <citation type="submission" date="2023-03" db="EMBL/GenBank/DDBJ databases">
        <authorList>
            <person name="Shen W."/>
            <person name="Cai J."/>
        </authorList>
    </citation>
    <scope>NUCLEOTIDE SEQUENCE</scope>
    <source>
        <strain evidence="9">P86-2</strain>
        <strain evidence="10">Y3</strain>
    </source>
</reference>
<dbReference type="Gene3D" id="3.90.550.10">
    <property type="entry name" value="Spore Coat Polysaccharide Biosynthesis Protein SpsA, Chain A"/>
    <property type="match status" value="1"/>
</dbReference>
<keyword evidence="4 7" id="KW-0808">Transferase</keyword>
<proteinExistence type="inferred from homology"/>
<reference evidence="11 12" key="1">
    <citation type="submission" date="2017-02" db="EMBL/GenBank/DDBJ databases">
        <authorList>
            <person name="Peterson S.W."/>
        </authorList>
    </citation>
    <scope>NUCLEOTIDE SEQUENCE [LARGE SCALE GENOMIC DNA]</scope>
    <source>
        <strain evidence="11">159469</strain>
    </source>
</reference>
<dbReference type="SUPFAM" id="SSF53448">
    <property type="entry name" value="Nucleotide-diphospho-sugar transferases"/>
    <property type="match status" value="1"/>
</dbReference>
<dbReference type="Proteomes" id="UP000194606">
    <property type="component" value="Unassembled WGS sequence"/>
</dbReference>
<dbReference type="PANTHER" id="PTHR43197">
    <property type="entry name" value="UTP--GLUCOSE-1-PHOSPHATE URIDYLYLTRANSFERASE"/>
    <property type="match status" value="1"/>
</dbReference>
<comment type="similarity">
    <text evidence="2 7">Belongs to the UDPGP type 2 family.</text>
</comment>
<evidence type="ECO:0000313" key="12">
    <source>
        <dbReference type="Proteomes" id="UP000194606"/>
    </source>
</evidence>
<accession>A0A252CFL0</accession>
<dbReference type="EMBL" id="JARPXR010000004">
    <property type="protein sequence ID" value="MDT2583307.1"/>
    <property type="molecule type" value="Genomic_DNA"/>
</dbReference>
<evidence type="ECO:0000256" key="7">
    <source>
        <dbReference type="RuleBase" id="RU361259"/>
    </source>
</evidence>
<evidence type="ECO:0000313" key="11">
    <source>
        <dbReference type="EMBL" id="OUK05344.1"/>
    </source>
</evidence>
<evidence type="ECO:0000313" key="10">
    <source>
        <dbReference type="EMBL" id="MDT2666330.1"/>
    </source>
</evidence>
<gene>
    <name evidence="9" type="primary">galU</name>
    <name evidence="11" type="ORF">BZZ03_01115</name>
    <name evidence="9" type="ORF">P7D17_04170</name>
    <name evidence="10" type="ORF">P7D34_03645</name>
</gene>
<dbReference type="GO" id="GO:0003983">
    <property type="term" value="F:UTP:glucose-1-phosphate uridylyltransferase activity"/>
    <property type="evidence" value="ECO:0007669"/>
    <property type="project" value="UniProtKB-EC"/>
</dbReference>
<dbReference type="InterPro" id="IPR005771">
    <property type="entry name" value="GalU_uridylyltTrfase_bac/arc"/>
</dbReference>
<dbReference type="EC" id="2.7.7.9" evidence="3 7"/>
<comment type="caution">
    <text evidence="11">The sequence shown here is derived from an EMBL/GenBank/DDBJ whole genome shotgun (WGS) entry which is preliminary data.</text>
</comment>
<evidence type="ECO:0000256" key="6">
    <source>
        <dbReference type="ARBA" id="ARBA00048128"/>
    </source>
</evidence>
<dbReference type="GeneID" id="75143412"/>
<protein>
    <recommendedName>
        <fullName evidence="3 7">UTP--glucose-1-phosphate uridylyltransferase</fullName>
        <ecNumber evidence="3 7">2.7.7.9</ecNumber>
    </recommendedName>
    <alternativeName>
        <fullName evidence="7">UDP-glucose pyrophosphorylase</fullName>
    </alternativeName>
</protein>
<dbReference type="NCBIfam" id="TIGR01099">
    <property type="entry name" value="galU"/>
    <property type="match status" value="1"/>
</dbReference>
<evidence type="ECO:0000256" key="4">
    <source>
        <dbReference type="ARBA" id="ARBA00022679"/>
    </source>
</evidence>
<dbReference type="RefSeq" id="WP_019291643.1">
    <property type="nucleotide sequence ID" value="NZ_CAKOCU010000007.1"/>
</dbReference>
<dbReference type="UniPathway" id="UPA00215"/>
<dbReference type="Pfam" id="PF00483">
    <property type="entry name" value="NTP_transferase"/>
    <property type="match status" value="1"/>
</dbReference>
<comment type="pathway">
    <text evidence="1">Carbohydrate metabolism; nucleotide-sugar metabolism.</text>
</comment>
<dbReference type="Proteomes" id="UP001262817">
    <property type="component" value="Unassembled WGS sequence"/>
</dbReference>
<dbReference type="AlphaFoldDB" id="A0A252CFL0"/>